<evidence type="ECO:0000256" key="1">
    <source>
        <dbReference type="SAM" id="MobiDB-lite"/>
    </source>
</evidence>
<protein>
    <submittedName>
        <fullName evidence="2">Uncharacterized protein</fullName>
    </submittedName>
</protein>
<reference evidence="2" key="1">
    <citation type="journal article" date="2014" name="Front. Microbiol.">
        <title>High frequency of phylogenetically diverse reductive dehalogenase-homologous genes in deep subseafloor sedimentary metagenomes.</title>
        <authorList>
            <person name="Kawai M."/>
            <person name="Futagami T."/>
            <person name="Toyoda A."/>
            <person name="Takaki Y."/>
            <person name="Nishi S."/>
            <person name="Hori S."/>
            <person name="Arai W."/>
            <person name="Tsubouchi T."/>
            <person name="Morono Y."/>
            <person name="Uchiyama I."/>
            <person name="Ito T."/>
            <person name="Fujiyama A."/>
            <person name="Inagaki F."/>
            <person name="Takami H."/>
        </authorList>
    </citation>
    <scope>NUCLEOTIDE SEQUENCE</scope>
    <source>
        <strain evidence="2">Expedition CK06-06</strain>
    </source>
</reference>
<feature type="region of interest" description="Disordered" evidence="1">
    <location>
        <begin position="91"/>
        <end position="118"/>
    </location>
</feature>
<sequence length="118" mass="13782">MNKDRSIPIKVNMNDHPVLICDACKNRYFRPIFKIRAVSPLLFGSTTKTYAMEQFFECTKCQAVICYIHKKEFGFIVEQELTDHLSSAGSFELEKTENLVSDEEKKRREKKIQERGSK</sequence>
<dbReference type="EMBL" id="BARW01022866">
    <property type="protein sequence ID" value="GAI89424.1"/>
    <property type="molecule type" value="Genomic_DNA"/>
</dbReference>
<comment type="caution">
    <text evidence="2">The sequence shown here is derived from an EMBL/GenBank/DDBJ whole genome shotgun (WGS) entry which is preliminary data.</text>
</comment>
<accession>X1UAQ3</accession>
<gene>
    <name evidence="2" type="ORF">S12H4_38053</name>
</gene>
<name>X1UAQ3_9ZZZZ</name>
<feature type="compositionally biased region" description="Basic and acidic residues" evidence="1">
    <location>
        <begin position="92"/>
        <end position="118"/>
    </location>
</feature>
<organism evidence="2">
    <name type="scientific">marine sediment metagenome</name>
    <dbReference type="NCBI Taxonomy" id="412755"/>
    <lineage>
        <taxon>unclassified sequences</taxon>
        <taxon>metagenomes</taxon>
        <taxon>ecological metagenomes</taxon>
    </lineage>
</organism>
<proteinExistence type="predicted"/>
<dbReference type="AlphaFoldDB" id="X1UAQ3"/>
<evidence type="ECO:0000313" key="2">
    <source>
        <dbReference type="EMBL" id="GAI89424.1"/>
    </source>
</evidence>